<dbReference type="Proteomes" id="UP001163255">
    <property type="component" value="Chromosome"/>
</dbReference>
<dbReference type="Gene3D" id="3.60.10.10">
    <property type="entry name" value="Endonuclease/exonuclease/phosphatase"/>
    <property type="match status" value="1"/>
</dbReference>
<sequence length="384" mass="43424">MRIRYISTAGLMMLGLCWFSLPLPATSIYPWLPKTVTLHNDKTRNNNYELNPQLPEDCTPGPCPKSSLIRAYQKLQFQGLRRNKGIPSHTKDAKTLRVVTYNVHFWQQAGSGHFSTSENVARELIKEMVAMDADIYLLQEVVYEQGIIHRLLKALNISAKELYFCPESGNSINSLPVGNLTLLRRKAKHLYTSYYFYNPATAGTDWTPHNGITPDNSSSPGRCAIISTIIQGGTDQTLQVVNTHLDHTDNCQHKIVQLLGTMQMMGADPYYPEISTQLIGGDLNIPMAKQLPENKRYALERDARLRNTTVDLHLLELLEQHGYTDSFDYSCIAPPGATVWSLIRIDYLFLKPRNHSSISFVGQYLFHTLNSDHSALVFDIKLIP</sequence>
<accession>A0ABY6GU09</accession>
<proteinExistence type="predicted"/>
<evidence type="ECO:0008006" key="3">
    <source>
        <dbReference type="Google" id="ProtNLM"/>
    </source>
</evidence>
<dbReference type="InterPro" id="IPR036691">
    <property type="entry name" value="Endo/exonu/phosph_ase_sf"/>
</dbReference>
<dbReference type="EMBL" id="CP103300">
    <property type="protein sequence ID" value="UYM16052.1"/>
    <property type="molecule type" value="Genomic_DNA"/>
</dbReference>
<dbReference type="SUPFAM" id="SSF56219">
    <property type="entry name" value="DNase I-like"/>
    <property type="match status" value="1"/>
</dbReference>
<reference evidence="1" key="1">
    <citation type="submission" date="2022-10" db="EMBL/GenBank/DDBJ databases">
        <title>Completed Genome Sequence of two octocoral isolated bacterium, Endozoicomonas euniceicola EF212T and Endozoicomonas gorgoniicola PS125T.</title>
        <authorList>
            <person name="Chiou Y.-J."/>
            <person name="Chen Y.-H."/>
        </authorList>
    </citation>
    <scope>NUCLEOTIDE SEQUENCE</scope>
    <source>
        <strain evidence="1">EF212</strain>
    </source>
</reference>
<evidence type="ECO:0000313" key="2">
    <source>
        <dbReference type="Proteomes" id="UP001163255"/>
    </source>
</evidence>
<keyword evidence="2" id="KW-1185">Reference proteome</keyword>
<organism evidence="1 2">
    <name type="scientific">Endozoicomonas euniceicola</name>
    <dbReference type="NCBI Taxonomy" id="1234143"/>
    <lineage>
        <taxon>Bacteria</taxon>
        <taxon>Pseudomonadati</taxon>
        <taxon>Pseudomonadota</taxon>
        <taxon>Gammaproteobacteria</taxon>
        <taxon>Oceanospirillales</taxon>
        <taxon>Endozoicomonadaceae</taxon>
        <taxon>Endozoicomonas</taxon>
    </lineage>
</organism>
<dbReference type="RefSeq" id="WP_262598351.1">
    <property type="nucleotide sequence ID" value="NZ_CP103300.1"/>
</dbReference>
<name>A0ABY6GU09_9GAMM</name>
<evidence type="ECO:0000313" key="1">
    <source>
        <dbReference type="EMBL" id="UYM16052.1"/>
    </source>
</evidence>
<protein>
    <recommendedName>
        <fullName evidence="3">Endonuclease/exonuclease/phosphatase domain-containing protein</fullName>
    </recommendedName>
</protein>
<gene>
    <name evidence="1" type="ORF">NX720_25150</name>
</gene>